<dbReference type="SUPFAM" id="SSF56300">
    <property type="entry name" value="Metallo-dependent phosphatases"/>
    <property type="match status" value="1"/>
</dbReference>
<proteinExistence type="inferred from homology"/>
<keyword evidence="3 5" id="KW-0378">Hydrolase</keyword>
<protein>
    <recommendedName>
        <fullName evidence="5">Bis(5'-nucleosyl)-tetraphosphatase, symmetrical</fullName>
        <ecNumber evidence="5">3.6.1.41</ecNumber>
    </recommendedName>
    <alternativeName>
        <fullName evidence="5">Ap4A hydrolase</fullName>
    </alternativeName>
    <alternativeName>
        <fullName evidence="5">Diadenosine 5',5'''-P1,P4-tetraphosphate pyrophosphohydrolase</fullName>
    </alternativeName>
    <alternativeName>
        <fullName evidence="5">Diadenosine tetraphosphatase</fullName>
    </alternativeName>
</protein>
<dbReference type="Proteomes" id="UP000242999">
    <property type="component" value="Unassembled WGS sequence"/>
</dbReference>
<dbReference type="Pfam" id="PF00149">
    <property type="entry name" value="Metallophos"/>
    <property type="match status" value="1"/>
</dbReference>
<dbReference type="GO" id="GO:0008803">
    <property type="term" value="F:bis(5'-nucleosyl)-tetraphosphatase (symmetrical) activity"/>
    <property type="evidence" value="ECO:0007669"/>
    <property type="project" value="UniProtKB-UniRule"/>
</dbReference>
<comment type="catalytic activity">
    <reaction evidence="4 5">
        <text>P(1),P(4)-bis(5'-adenosyl) tetraphosphate + H2O = 2 ADP + 2 H(+)</text>
        <dbReference type="Rhea" id="RHEA:24252"/>
        <dbReference type="ChEBI" id="CHEBI:15377"/>
        <dbReference type="ChEBI" id="CHEBI:15378"/>
        <dbReference type="ChEBI" id="CHEBI:58141"/>
        <dbReference type="ChEBI" id="CHEBI:456216"/>
        <dbReference type="EC" id="3.6.1.41"/>
    </reaction>
</comment>
<name>A0A1H6TEE4_9GAMM</name>
<dbReference type="CDD" id="cd07422">
    <property type="entry name" value="MPP_ApaH"/>
    <property type="match status" value="1"/>
</dbReference>
<dbReference type="EMBL" id="FNYH01000009">
    <property type="protein sequence ID" value="SEI74660.1"/>
    <property type="molecule type" value="Genomic_DNA"/>
</dbReference>
<dbReference type="PANTHER" id="PTHR40942:SF4">
    <property type="entry name" value="CYTOCHROME C5"/>
    <property type="match status" value="1"/>
</dbReference>
<feature type="domain" description="Calcineurin-like phosphoesterase" evidence="6">
    <location>
        <begin position="4"/>
        <end position="169"/>
    </location>
</feature>
<organism evidence="7 8">
    <name type="scientific">Allopseudospirillum japonicum</name>
    <dbReference type="NCBI Taxonomy" id="64971"/>
    <lineage>
        <taxon>Bacteria</taxon>
        <taxon>Pseudomonadati</taxon>
        <taxon>Pseudomonadota</taxon>
        <taxon>Gammaproteobacteria</taxon>
        <taxon>Oceanospirillales</taxon>
        <taxon>Oceanospirillaceae</taxon>
        <taxon>Allopseudospirillum</taxon>
    </lineage>
</organism>
<evidence type="ECO:0000256" key="1">
    <source>
        <dbReference type="ARBA" id="ARBA00003413"/>
    </source>
</evidence>
<evidence type="ECO:0000256" key="4">
    <source>
        <dbReference type="ARBA" id="ARBA00049417"/>
    </source>
</evidence>
<dbReference type="NCBIfam" id="TIGR00668">
    <property type="entry name" value="apaH"/>
    <property type="match status" value="1"/>
</dbReference>
<dbReference type="OrthoDB" id="9807890at2"/>
<dbReference type="HAMAP" id="MF_00199">
    <property type="entry name" value="ApaH"/>
    <property type="match status" value="1"/>
</dbReference>
<evidence type="ECO:0000313" key="7">
    <source>
        <dbReference type="EMBL" id="SEI74660.1"/>
    </source>
</evidence>
<reference evidence="8" key="1">
    <citation type="submission" date="2016-10" db="EMBL/GenBank/DDBJ databases">
        <authorList>
            <person name="Varghese N."/>
            <person name="Submissions S."/>
        </authorList>
    </citation>
    <scope>NUCLEOTIDE SEQUENCE [LARGE SCALE GENOMIC DNA]</scope>
    <source>
        <strain evidence="8">DSM 7165</strain>
    </source>
</reference>
<dbReference type="InterPro" id="IPR004617">
    <property type="entry name" value="ApaH"/>
</dbReference>
<comment type="function">
    <text evidence="1 5">Hydrolyzes diadenosine 5',5'''-P1,P4-tetraphosphate to yield ADP.</text>
</comment>
<dbReference type="STRING" id="64971.SAMN05421831_10933"/>
<comment type="similarity">
    <text evidence="2 5">Belongs to the Ap4A hydrolase family.</text>
</comment>
<dbReference type="InterPro" id="IPR004843">
    <property type="entry name" value="Calcineurin-like_PHP"/>
</dbReference>
<dbReference type="InterPro" id="IPR029052">
    <property type="entry name" value="Metallo-depent_PP-like"/>
</dbReference>
<evidence type="ECO:0000256" key="3">
    <source>
        <dbReference type="ARBA" id="ARBA00022801"/>
    </source>
</evidence>
<evidence type="ECO:0000256" key="2">
    <source>
        <dbReference type="ARBA" id="ARBA00005419"/>
    </source>
</evidence>
<sequence length="282" mass="32225">MATYAIGDLQGCYDELCHLLEACRFDTTQDQLWVAGDLVNRGPKSLLTLELLYSMREQVRPVLGNHDLHLLAVASGVRKPKRGDTLDAVLESPNSAALLEWLRQQPLMHYDAELNYAMVHAGVSPHWSLKQAQRLAAEVETVLRGPKMTAFLERMYGNENQCWDEWLEDWQRWRVIVNYFTRMRFCQPDGTLEFHSKEGLESAPPGFYPWFQYPCLISESTRLIFGHWAALGGVTHSEKILALDTGCVWGNRLTALRLDDGMLMSVPSQQPKRRAKSYVNAR</sequence>
<evidence type="ECO:0000256" key="5">
    <source>
        <dbReference type="HAMAP-Rule" id="MF_00199"/>
    </source>
</evidence>
<gene>
    <name evidence="5" type="primary">apaH</name>
    <name evidence="7" type="ORF">SAMN05421831_10933</name>
</gene>
<dbReference type="AlphaFoldDB" id="A0A1H6TEE4"/>
<dbReference type="NCBIfam" id="NF001204">
    <property type="entry name" value="PRK00166.1"/>
    <property type="match status" value="1"/>
</dbReference>
<dbReference type="PANTHER" id="PTHR40942">
    <property type="match status" value="1"/>
</dbReference>
<dbReference type="PIRSF" id="PIRSF000903">
    <property type="entry name" value="B5n-ttraPtase_sm"/>
    <property type="match status" value="1"/>
</dbReference>
<evidence type="ECO:0000259" key="6">
    <source>
        <dbReference type="Pfam" id="PF00149"/>
    </source>
</evidence>
<evidence type="ECO:0000313" key="8">
    <source>
        <dbReference type="Proteomes" id="UP000242999"/>
    </source>
</evidence>
<accession>A0A1H6TEE4</accession>
<dbReference type="EC" id="3.6.1.41" evidence="5"/>
<dbReference type="RefSeq" id="WP_093310513.1">
    <property type="nucleotide sequence ID" value="NZ_FNYH01000009.1"/>
</dbReference>
<dbReference type="Gene3D" id="3.60.21.10">
    <property type="match status" value="1"/>
</dbReference>
<keyword evidence="8" id="KW-1185">Reference proteome</keyword>